<name>A0A1F6F283_9BACT</name>
<comment type="similarity">
    <text evidence="1">Belongs to the ABC transporter superfamily.</text>
</comment>
<dbReference type="PANTHER" id="PTHR42798:SF2">
    <property type="entry name" value="ABC TRANSPORTER ATP-BINDING PROTEIN MG467-RELATED"/>
    <property type="match status" value="1"/>
</dbReference>
<sequence>MIQTTKLVKTFKNGDVFTPVLRGIDFQAREGEWVAIMGRSGAGKSTLLYQMSLLDDPTEGKVIIDGHDTHTMSASEKMRFRLMKFGFVFQDYALLPELSALENIALPLPMQGLTKGEAYGESIAAMERANLGHRLGNLPSQLSGGEQQRVSIVRAVAHKPKILFADEPTANLDNESAKRIMEIFTELHRGGQTIIMVTHEDQYAKLTQRIVQLDDGKIISEQRS</sequence>
<proteinExistence type="inferred from homology"/>
<evidence type="ECO:0000313" key="7">
    <source>
        <dbReference type="Proteomes" id="UP000177372"/>
    </source>
</evidence>
<dbReference type="Gene3D" id="3.40.50.300">
    <property type="entry name" value="P-loop containing nucleotide triphosphate hydrolases"/>
    <property type="match status" value="1"/>
</dbReference>
<dbReference type="Proteomes" id="UP000177372">
    <property type="component" value="Unassembled WGS sequence"/>
</dbReference>
<evidence type="ECO:0000256" key="1">
    <source>
        <dbReference type="ARBA" id="ARBA00005417"/>
    </source>
</evidence>
<organism evidence="6 7">
    <name type="scientific">Candidatus Kaiserbacteria bacterium RIFCSPLOWO2_01_FULL_54_13</name>
    <dbReference type="NCBI Taxonomy" id="1798512"/>
    <lineage>
        <taxon>Bacteria</taxon>
        <taxon>Candidatus Kaiseribacteriota</taxon>
    </lineage>
</organism>
<dbReference type="EMBL" id="MFLZ01000015">
    <property type="protein sequence ID" value="OGG79941.1"/>
    <property type="molecule type" value="Genomic_DNA"/>
</dbReference>
<dbReference type="InterPro" id="IPR017871">
    <property type="entry name" value="ABC_transporter-like_CS"/>
</dbReference>
<dbReference type="PROSITE" id="PS00211">
    <property type="entry name" value="ABC_TRANSPORTER_1"/>
    <property type="match status" value="1"/>
</dbReference>
<dbReference type="GO" id="GO:0016887">
    <property type="term" value="F:ATP hydrolysis activity"/>
    <property type="evidence" value="ECO:0007669"/>
    <property type="project" value="InterPro"/>
</dbReference>
<dbReference type="AlphaFoldDB" id="A0A1F6F283"/>
<evidence type="ECO:0000256" key="2">
    <source>
        <dbReference type="ARBA" id="ARBA00022448"/>
    </source>
</evidence>
<evidence type="ECO:0000313" key="6">
    <source>
        <dbReference type="EMBL" id="OGG79941.1"/>
    </source>
</evidence>
<keyword evidence="2" id="KW-0813">Transport</keyword>
<dbReference type="InterPro" id="IPR017911">
    <property type="entry name" value="MacB-like_ATP-bd"/>
</dbReference>
<gene>
    <name evidence="6" type="ORF">A3A39_00975</name>
</gene>
<dbReference type="InterPro" id="IPR003593">
    <property type="entry name" value="AAA+_ATPase"/>
</dbReference>
<dbReference type="InterPro" id="IPR003439">
    <property type="entry name" value="ABC_transporter-like_ATP-bd"/>
</dbReference>
<dbReference type="PROSITE" id="PS50893">
    <property type="entry name" value="ABC_TRANSPORTER_2"/>
    <property type="match status" value="1"/>
</dbReference>
<accession>A0A1F6F283</accession>
<dbReference type="SMART" id="SM00382">
    <property type="entry name" value="AAA"/>
    <property type="match status" value="1"/>
</dbReference>
<dbReference type="CDD" id="cd03255">
    <property type="entry name" value="ABC_MJ0796_LolCDE_FtsE"/>
    <property type="match status" value="1"/>
</dbReference>
<dbReference type="SUPFAM" id="SSF52540">
    <property type="entry name" value="P-loop containing nucleoside triphosphate hydrolases"/>
    <property type="match status" value="1"/>
</dbReference>
<comment type="caution">
    <text evidence="6">The sequence shown here is derived from an EMBL/GenBank/DDBJ whole genome shotgun (WGS) entry which is preliminary data.</text>
</comment>
<evidence type="ECO:0000259" key="5">
    <source>
        <dbReference type="PROSITE" id="PS50893"/>
    </source>
</evidence>
<evidence type="ECO:0000256" key="3">
    <source>
        <dbReference type="ARBA" id="ARBA00022741"/>
    </source>
</evidence>
<dbReference type="InterPro" id="IPR027417">
    <property type="entry name" value="P-loop_NTPase"/>
</dbReference>
<reference evidence="6 7" key="1">
    <citation type="journal article" date="2016" name="Nat. Commun.">
        <title>Thousands of microbial genomes shed light on interconnected biogeochemical processes in an aquifer system.</title>
        <authorList>
            <person name="Anantharaman K."/>
            <person name="Brown C.T."/>
            <person name="Hug L.A."/>
            <person name="Sharon I."/>
            <person name="Castelle C.J."/>
            <person name="Probst A.J."/>
            <person name="Thomas B.C."/>
            <person name="Singh A."/>
            <person name="Wilkins M.J."/>
            <person name="Karaoz U."/>
            <person name="Brodie E.L."/>
            <person name="Williams K.H."/>
            <person name="Hubbard S.S."/>
            <person name="Banfield J.F."/>
        </authorList>
    </citation>
    <scope>NUCLEOTIDE SEQUENCE [LARGE SCALE GENOMIC DNA]</scope>
</reference>
<keyword evidence="3" id="KW-0547">Nucleotide-binding</keyword>
<dbReference type="STRING" id="1798512.A3A39_00975"/>
<dbReference type="FunFam" id="3.40.50.300:FF:000032">
    <property type="entry name" value="Export ABC transporter ATP-binding protein"/>
    <property type="match status" value="1"/>
</dbReference>
<dbReference type="Pfam" id="PF00005">
    <property type="entry name" value="ABC_tran"/>
    <property type="match status" value="1"/>
</dbReference>
<dbReference type="GO" id="GO:0005524">
    <property type="term" value="F:ATP binding"/>
    <property type="evidence" value="ECO:0007669"/>
    <property type="project" value="UniProtKB-KW"/>
</dbReference>
<feature type="domain" description="ABC transporter" evidence="5">
    <location>
        <begin position="2"/>
        <end position="224"/>
    </location>
</feature>
<dbReference type="PANTHER" id="PTHR42798">
    <property type="entry name" value="LIPOPROTEIN-RELEASING SYSTEM ATP-BINDING PROTEIN LOLD"/>
    <property type="match status" value="1"/>
</dbReference>
<dbReference type="GO" id="GO:0022857">
    <property type="term" value="F:transmembrane transporter activity"/>
    <property type="evidence" value="ECO:0007669"/>
    <property type="project" value="UniProtKB-ARBA"/>
</dbReference>
<protein>
    <submittedName>
        <fullName evidence="6">ABC transporter</fullName>
    </submittedName>
</protein>
<keyword evidence="4" id="KW-0067">ATP-binding</keyword>
<dbReference type="GO" id="GO:0098796">
    <property type="term" value="C:membrane protein complex"/>
    <property type="evidence" value="ECO:0007669"/>
    <property type="project" value="UniProtKB-ARBA"/>
</dbReference>
<evidence type="ECO:0000256" key="4">
    <source>
        <dbReference type="ARBA" id="ARBA00022840"/>
    </source>
</evidence>